<feature type="transmembrane region" description="Helical" evidence="1">
    <location>
        <begin position="274"/>
        <end position="296"/>
    </location>
</feature>
<reference evidence="2" key="1">
    <citation type="journal article" date="2020" name="mSystems">
        <title>Genome- and Community-Level Interaction Insights into Carbon Utilization and Element Cycling Functions of Hydrothermarchaeota in Hydrothermal Sediment.</title>
        <authorList>
            <person name="Zhou Z."/>
            <person name="Liu Y."/>
            <person name="Xu W."/>
            <person name="Pan J."/>
            <person name="Luo Z.H."/>
            <person name="Li M."/>
        </authorList>
    </citation>
    <scope>NUCLEOTIDE SEQUENCE [LARGE SCALE GENOMIC DNA]</scope>
    <source>
        <strain evidence="2">HyVt-483</strain>
    </source>
</reference>
<keyword evidence="1" id="KW-1133">Transmembrane helix</keyword>
<comment type="caution">
    <text evidence="2">The sequence shown here is derived from an EMBL/GenBank/DDBJ whole genome shotgun (WGS) entry which is preliminary data.</text>
</comment>
<gene>
    <name evidence="2" type="ORF">ENJ40_02040</name>
</gene>
<dbReference type="EMBL" id="DRMH01000020">
    <property type="protein sequence ID" value="HFC97225.1"/>
    <property type="molecule type" value="Genomic_DNA"/>
</dbReference>
<evidence type="ECO:0000313" key="2">
    <source>
        <dbReference type="EMBL" id="HFC97225.1"/>
    </source>
</evidence>
<evidence type="ECO:0008006" key="3">
    <source>
        <dbReference type="Google" id="ProtNLM"/>
    </source>
</evidence>
<accession>A0A7C3H3P1</accession>
<keyword evidence="1" id="KW-0472">Membrane</keyword>
<name>A0A7C3H3P1_9BACT</name>
<protein>
    <recommendedName>
        <fullName evidence="3">PilN domain-containing protein</fullName>
    </recommendedName>
</protein>
<evidence type="ECO:0000256" key="1">
    <source>
        <dbReference type="SAM" id="Phobius"/>
    </source>
</evidence>
<sequence>MSSFWVVKYEGDQLLGVRVSGRKGRWSFSRVEPLSWSTLAHRSVILLSTSPQAYFFRETLTRGPAEVLSLQAEEKVRGAGFFTGPFEFSLHRISEGPGQVEVGILALERQEVERWLGQLGQGLVRPKALYHQCLALAYLVAGLRTEPVLVAHFSDQGLWLVVVEGQHPVYMRFQAVDEFLGVEGFPVEENVLAVLDYYQRFFRRTLRHIFPCGPHRERLHHLGALEEWSPEFPAWNLSGEDLLTHPEFFGAVRVPASYSLLPETHRSFLRAFEWARYAGGVLFVLTLINYGLVAYWHRQNRILDQELLRTSRILEFGLRELQRDYPPEEVKKLQNYLKWKQKFEKQPRMDEFLWWLASTVPNQTRVSRLEMQRDKNGNYRMRMVFISRGPLARVHADFLRFLDAVRRRASVEDSRFHYDDFRKEARFEIVLRGIR</sequence>
<keyword evidence="1" id="KW-0812">Transmembrane</keyword>
<dbReference type="Proteomes" id="UP000886043">
    <property type="component" value="Unassembled WGS sequence"/>
</dbReference>
<proteinExistence type="predicted"/>
<dbReference type="AlphaFoldDB" id="A0A7C3H3P1"/>
<organism evidence="2">
    <name type="scientific">Thermosulfurimonas dismutans</name>
    <dbReference type="NCBI Taxonomy" id="999894"/>
    <lineage>
        <taxon>Bacteria</taxon>
        <taxon>Pseudomonadati</taxon>
        <taxon>Thermodesulfobacteriota</taxon>
        <taxon>Thermodesulfobacteria</taxon>
        <taxon>Thermodesulfobacteriales</taxon>
        <taxon>Thermodesulfobacteriaceae</taxon>
        <taxon>Thermosulfurimonas</taxon>
    </lineage>
</organism>